<sequence length="100" mass="11372">MRLPPVPSARNEIQPVLSPLKCSGISCFHNDRHRYVWCLVFFLWRQASTEAEVLVAITRQGPRRRCVLSLEGVSLPPPLLYPQKKRESAYLSAGFPSTYS</sequence>
<gene>
    <name evidence="1" type="ORF">AVEN_16573_1</name>
    <name evidence="2" type="ORF">AVEN_18803_1</name>
</gene>
<keyword evidence="3" id="KW-1185">Reference proteome</keyword>
<evidence type="ECO:0000313" key="3">
    <source>
        <dbReference type="Proteomes" id="UP000499080"/>
    </source>
</evidence>
<proteinExistence type="predicted"/>
<comment type="caution">
    <text evidence="1">The sequence shown here is derived from an EMBL/GenBank/DDBJ whole genome shotgun (WGS) entry which is preliminary data.</text>
</comment>
<dbReference type="EMBL" id="BGPR01020054">
    <property type="protein sequence ID" value="GBN83692.1"/>
    <property type="molecule type" value="Genomic_DNA"/>
</dbReference>
<evidence type="ECO:0000313" key="1">
    <source>
        <dbReference type="EMBL" id="GBN83109.1"/>
    </source>
</evidence>
<dbReference type="Proteomes" id="UP000499080">
    <property type="component" value="Unassembled WGS sequence"/>
</dbReference>
<name>A0A4Y2S735_ARAVE</name>
<accession>A0A4Y2S735</accession>
<dbReference type="AlphaFoldDB" id="A0A4Y2S735"/>
<evidence type="ECO:0000313" key="2">
    <source>
        <dbReference type="EMBL" id="GBN83692.1"/>
    </source>
</evidence>
<dbReference type="EMBL" id="BGPR01019847">
    <property type="protein sequence ID" value="GBN83109.1"/>
    <property type="molecule type" value="Genomic_DNA"/>
</dbReference>
<reference evidence="1 3" key="1">
    <citation type="journal article" date="2019" name="Sci. Rep.">
        <title>Orb-weaving spider Araneus ventricosus genome elucidates the spidroin gene catalogue.</title>
        <authorList>
            <person name="Kono N."/>
            <person name="Nakamura H."/>
            <person name="Ohtoshi R."/>
            <person name="Moran D.A.P."/>
            <person name="Shinohara A."/>
            <person name="Yoshida Y."/>
            <person name="Fujiwara M."/>
            <person name="Mori M."/>
            <person name="Tomita M."/>
            <person name="Arakawa K."/>
        </authorList>
    </citation>
    <scope>NUCLEOTIDE SEQUENCE [LARGE SCALE GENOMIC DNA]</scope>
</reference>
<organism evidence="1 3">
    <name type="scientific">Araneus ventricosus</name>
    <name type="common">Orbweaver spider</name>
    <name type="synonym">Epeira ventricosa</name>
    <dbReference type="NCBI Taxonomy" id="182803"/>
    <lineage>
        <taxon>Eukaryota</taxon>
        <taxon>Metazoa</taxon>
        <taxon>Ecdysozoa</taxon>
        <taxon>Arthropoda</taxon>
        <taxon>Chelicerata</taxon>
        <taxon>Arachnida</taxon>
        <taxon>Araneae</taxon>
        <taxon>Araneomorphae</taxon>
        <taxon>Entelegynae</taxon>
        <taxon>Araneoidea</taxon>
        <taxon>Araneidae</taxon>
        <taxon>Araneus</taxon>
    </lineage>
</organism>
<protein>
    <submittedName>
        <fullName evidence="1">Uncharacterized protein</fullName>
    </submittedName>
</protein>